<keyword evidence="7" id="KW-0007">Acetylation</keyword>
<dbReference type="InterPro" id="IPR002645">
    <property type="entry name" value="STAS_dom"/>
</dbReference>
<evidence type="ECO:0000256" key="8">
    <source>
        <dbReference type="SAM" id="MobiDB-lite"/>
    </source>
</evidence>
<evidence type="ECO:0000256" key="4">
    <source>
        <dbReference type="ARBA" id="ARBA00022801"/>
    </source>
</evidence>
<feature type="binding site" evidence="7">
    <location>
        <position position="160"/>
    </location>
    <ligand>
        <name>substrate</name>
    </ligand>
</feature>
<dbReference type="PANTHER" id="PTHR12544">
    <property type="entry name" value="GLUTAMINASE"/>
    <property type="match status" value="1"/>
</dbReference>
<feature type="domain" description="STAS" evidence="9">
    <location>
        <begin position="316"/>
        <end position="396"/>
    </location>
</feature>
<dbReference type="EMBL" id="WOGT01000005">
    <property type="protein sequence ID" value="MUN55297.1"/>
    <property type="molecule type" value="Genomic_DNA"/>
</dbReference>
<keyword evidence="4 7" id="KW-0378">Hydrolase</keyword>
<feature type="binding site" evidence="7">
    <location>
        <position position="261"/>
    </location>
    <ligand>
        <name>substrate</name>
    </ligand>
</feature>
<dbReference type="Gene3D" id="3.40.710.10">
    <property type="entry name" value="DD-peptidase/beta-lactamase superfamily"/>
    <property type="match status" value="1"/>
</dbReference>
<feature type="binding site" evidence="7">
    <location>
        <position position="64"/>
    </location>
    <ligand>
        <name>substrate</name>
    </ligand>
</feature>
<dbReference type="GO" id="GO:0006537">
    <property type="term" value="P:glutamate biosynthetic process"/>
    <property type="evidence" value="ECO:0007669"/>
    <property type="project" value="TreeGrafter"/>
</dbReference>
<dbReference type="InterPro" id="IPR015868">
    <property type="entry name" value="Glutaminase"/>
</dbReference>
<comment type="catalytic activity">
    <reaction evidence="5 7">
        <text>L-glutamine + H2O = L-glutamate + NH4(+)</text>
        <dbReference type="Rhea" id="RHEA:15889"/>
        <dbReference type="ChEBI" id="CHEBI:15377"/>
        <dbReference type="ChEBI" id="CHEBI:28938"/>
        <dbReference type="ChEBI" id="CHEBI:29985"/>
        <dbReference type="ChEBI" id="CHEBI:58359"/>
        <dbReference type="EC" id="3.5.1.2"/>
    </reaction>
</comment>
<dbReference type="Gene3D" id="3.30.750.24">
    <property type="entry name" value="STAS domain"/>
    <property type="match status" value="2"/>
</dbReference>
<dbReference type="EC" id="3.5.1.2" evidence="3 7"/>
<dbReference type="RefSeq" id="WP_129316238.1">
    <property type="nucleotide sequence ID" value="NZ_CP197643.1"/>
</dbReference>
<dbReference type="PROSITE" id="PS50801">
    <property type="entry name" value="STAS"/>
    <property type="match status" value="1"/>
</dbReference>
<dbReference type="InterPro" id="IPR012338">
    <property type="entry name" value="Beta-lactam/transpept-like"/>
</dbReference>
<dbReference type="SUPFAM" id="SSF52091">
    <property type="entry name" value="SpoIIaa-like"/>
    <property type="match status" value="1"/>
</dbReference>
<dbReference type="NCBIfam" id="TIGR03814">
    <property type="entry name" value="Gln_ase"/>
    <property type="match status" value="1"/>
</dbReference>
<reference evidence="10 11" key="1">
    <citation type="submission" date="2019-12" db="EMBL/GenBank/DDBJ databases">
        <authorList>
            <person name="Li J."/>
            <person name="Shi Y."/>
            <person name="Xu G."/>
            <person name="Xiao D."/>
            <person name="Ran X."/>
        </authorList>
    </citation>
    <scope>NUCLEOTIDE SEQUENCE [LARGE SCALE GENOMIC DNA]</scope>
    <source>
        <strain evidence="10 11">JCM 15915</strain>
    </source>
</reference>
<comment type="caution">
    <text evidence="10">The sequence shown here is derived from an EMBL/GenBank/DDBJ whole genome shotgun (WGS) entry which is preliminary data.</text>
</comment>
<dbReference type="HAMAP" id="MF_00313">
    <property type="entry name" value="Glutaminase"/>
    <property type="match status" value="1"/>
</dbReference>
<evidence type="ECO:0000256" key="2">
    <source>
        <dbReference type="ARBA" id="ARBA00011881"/>
    </source>
</evidence>
<evidence type="ECO:0000256" key="3">
    <source>
        <dbReference type="ARBA" id="ARBA00012918"/>
    </source>
</evidence>
<comment type="subunit">
    <text evidence="2 7">Homotetramer.</text>
</comment>
<name>A0A7K1LJC5_9MICC</name>
<protein>
    <recommendedName>
        <fullName evidence="6 7">Glutaminase</fullName>
        <ecNumber evidence="3 7">3.5.1.2</ecNumber>
    </recommendedName>
</protein>
<organism evidence="10 11">
    <name type="scientific">Rothia koreensis</name>
    <dbReference type="NCBI Taxonomy" id="592378"/>
    <lineage>
        <taxon>Bacteria</taxon>
        <taxon>Bacillati</taxon>
        <taxon>Actinomycetota</taxon>
        <taxon>Actinomycetes</taxon>
        <taxon>Micrococcales</taxon>
        <taxon>Micrococcaceae</taxon>
        <taxon>Rothia</taxon>
    </lineage>
</organism>
<dbReference type="Pfam" id="PF04960">
    <property type="entry name" value="Glutaminase"/>
    <property type="match status" value="1"/>
</dbReference>
<dbReference type="AlphaFoldDB" id="A0A7K1LJC5"/>
<dbReference type="GO" id="GO:0004359">
    <property type="term" value="F:glutaminase activity"/>
    <property type="evidence" value="ECO:0007669"/>
    <property type="project" value="UniProtKB-UniRule"/>
</dbReference>
<evidence type="ECO:0000313" key="11">
    <source>
        <dbReference type="Proteomes" id="UP000462152"/>
    </source>
</evidence>
<dbReference type="OrthoDB" id="9788822at2"/>
<comment type="similarity">
    <text evidence="1 7">Belongs to the glutaminase family.</text>
</comment>
<proteinExistence type="inferred from homology"/>
<feature type="region of interest" description="Disordered" evidence="8">
    <location>
        <begin position="395"/>
        <end position="415"/>
    </location>
</feature>
<gene>
    <name evidence="7" type="primary">glsA</name>
    <name evidence="10" type="ORF">GMA10_08770</name>
</gene>
<accession>A0A7K1LJC5</accession>
<evidence type="ECO:0000256" key="6">
    <source>
        <dbReference type="ARBA" id="ARBA00070405"/>
    </source>
</evidence>
<sequence>MESPVRKYLHQLFNDTTAMDGGDLADYIPELAKADPEVFSIALTTIDGRTYSVGDDEREFTIQSISKPFAYASALTDRGLEAISAKVGVEPTGEAFNELSLEKGTNRPKNPMINAGAITIHSMLAEPDSSLEDRANHTVEFFSRLAGRKLEMDESVFRSELETADRNFALAHMLRNLGVFEEHAHQVVAGYVAQCAIKVNVRDLAVMGATLANRGMHPFTGERVASRDVARQVLAVMVSAGMYDASGTWFSDVGIPAKSGVSGGILGVLPGQVGIGVFSPRLDPKGNSVRGVNVFNKLSQDMGLHLLNAGIFGSNTIRSVSEGDDETVMRLQGVIQFSGAEAILHRMASLECDPGTMVFDLTKVTRLDAMARRMFLEGLRRLTADGHRVELIDPDEVLPDPDLGGSTYPIRRETP</sequence>
<keyword evidence="11" id="KW-1185">Reference proteome</keyword>
<evidence type="ECO:0000256" key="7">
    <source>
        <dbReference type="HAMAP-Rule" id="MF_00313"/>
    </source>
</evidence>
<feature type="binding site" evidence="7">
    <location>
        <position position="243"/>
    </location>
    <ligand>
        <name>substrate</name>
    </ligand>
</feature>
<evidence type="ECO:0000256" key="5">
    <source>
        <dbReference type="ARBA" id="ARBA00049534"/>
    </source>
</evidence>
<feature type="binding site" evidence="7">
    <location>
        <position position="114"/>
    </location>
    <ligand>
        <name>substrate</name>
    </ligand>
</feature>
<dbReference type="GO" id="GO:0006543">
    <property type="term" value="P:L-glutamine catabolic process"/>
    <property type="evidence" value="ECO:0007669"/>
    <property type="project" value="TreeGrafter"/>
</dbReference>
<feature type="binding site" evidence="7">
    <location>
        <position position="191"/>
    </location>
    <ligand>
        <name>substrate</name>
    </ligand>
</feature>
<dbReference type="Proteomes" id="UP000462152">
    <property type="component" value="Unassembled WGS sequence"/>
</dbReference>
<dbReference type="NCBIfam" id="NF002134">
    <property type="entry name" value="PRK00971.1-4"/>
    <property type="match status" value="1"/>
</dbReference>
<dbReference type="FunFam" id="3.40.710.10:FF:000005">
    <property type="entry name" value="Glutaminase"/>
    <property type="match status" value="1"/>
</dbReference>
<dbReference type="PANTHER" id="PTHR12544:SF29">
    <property type="entry name" value="GLUTAMINASE"/>
    <property type="match status" value="1"/>
</dbReference>
<evidence type="ECO:0000259" key="9">
    <source>
        <dbReference type="PROSITE" id="PS50801"/>
    </source>
</evidence>
<evidence type="ECO:0000313" key="10">
    <source>
        <dbReference type="EMBL" id="MUN55297.1"/>
    </source>
</evidence>
<dbReference type="SUPFAM" id="SSF56601">
    <property type="entry name" value="beta-lactamase/transpeptidase-like"/>
    <property type="match status" value="1"/>
</dbReference>
<evidence type="ECO:0000256" key="1">
    <source>
        <dbReference type="ARBA" id="ARBA00011076"/>
    </source>
</evidence>
<dbReference type="InterPro" id="IPR036513">
    <property type="entry name" value="STAS_dom_sf"/>
</dbReference>
<feature type="binding site" evidence="7">
    <location>
        <position position="167"/>
    </location>
    <ligand>
        <name>substrate</name>
    </ligand>
</feature>